<dbReference type="Pfam" id="PF01509">
    <property type="entry name" value="TruB_N"/>
    <property type="match status" value="1"/>
</dbReference>
<dbReference type="InterPro" id="IPR020103">
    <property type="entry name" value="PsdUridine_synth_cat_dom_sf"/>
</dbReference>
<dbReference type="InterPro" id="IPR014780">
    <property type="entry name" value="tRNA_psdUridine_synth_TruB"/>
</dbReference>
<evidence type="ECO:0000313" key="8">
    <source>
        <dbReference type="EMBL" id="MDG4946459.1"/>
    </source>
</evidence>
<feature type="domain" description="tRNA pseudouridylate synthase B C-terminal" evidence="7">
    <location>
        <begin position="186"/>
        <end position="217"/>
    </location>
</feature>
<dbReference type="CDD" id="cd02573">
    <property type="entry name" value="PseudoU_synth_EcTruB"/>
    <property type="match status" value="1"/>
</dbReference>
<feature type="domain" description="Pseudouridine synthase II N-terminal" evidence="6">
    <location>
        <begin position="41"/>
        <end position="185"/>
    </location>
</feature>
<sequence length="236" mass="26703">MIPLEELQKGKIFIIDKPLDWTSFDVVNKIRWNIRKTHGLRKFKVGHAGTLDPKATGVLVICVGKFTKRISEFQNEDKTYTGTFKLGVTTESYDTEQPENETFPTDHITENLIHQATEQFVGDILQTPPLHSAVKKDGKRLYELARSGSEYVPEKRPVHISSFKITKIEMPFVEFEVKCSKGTYIRSLAHDFGQALDSGAYLTALRRTQSGEFSVEQADNGPLEKVYFEGNDPSTT</sequence>
<dbReference type="GO" id="GO:1990481">
    <property type="term" value="P:mRNA pseudouridine synthesis"/>
    <property type="evidence" value="ECO:0007669"/>
    <property type="project" value="TreeGrafter"/>
</dbReference>
<evidence type="ECO:0000259" key="7">
    <source>
        <dbReference type="Pfam" id="PF16198"/>
    </source>
</evidence>
<dbReference type="Proteomes" id="UP001152599">
    <property type="component" value="Unassembled WGS sequence"/>
</dbReference>
<evidence type="ECO:0000256" key="4">
    <source>
        <dbReference type="ARBA" id="ARBA00023235"/>
    </source>
</evidence>
<evidence type="ECO:0000256" key="2">
    <source>
        <dbReference type="ARBA" id="ARBA00005642"/>
    </source>
</evidence>
<keyword evidence="3 5" id="KW-0819">tRNA processing</keyword>
<name>A0A9X4MYQ0_9FLAO</name>
<comment type="catalytic activity">
    <reaction evidence="1 5">
        <text>uridine(55) in tRNA = pseudouridine(55) in tRNA</text>
        <dbReference type="Rhea" id="RHEA:42532"/>
        <dbReference type="Rhea" id="RHEA-COMP:10101"/>
        <dbReference type="Rhea" id="RHEA-COMP:10102"/>
        <dbReference type="ChEBI" id="CHEBI:65314"/>
        <dbReference type="ChEBI" id="CHEBI:65315"/>
        <dbReference type="EC" id="5.4.99.25"/>
    </reaction>
</comment>
<comment type="similarity">
    <text evidence="2 5">Belongs to the pseudouridine synthase TruB family. Type 1 subfamily.</text>
</comment>
<dbReference type="SUPFAM" id="SSF55120">
    <property type="entry name" value="Pseudouridine synthase"/>
    <property type="match status" value="1"/>
</dbReference>
<keyword evidence="4 5" id="KW-0413">Isomerase</keyword>
<dbReference type="GO" id="GO:0031119">
    <property type="term" value="P:tRNA pseudouridine synthesis"/>
    <property type="evidence" value="ECO:0007669"/>
    <property type="project" value="UniProtKB-UniRule"/>
</dbReference>
<organism evidence="8 9">
    <name type="scientific">Profundicola chukchiensis</name>
    <dbReference type="NCBI Taxonomy" id="2961959"/>
    <lineage>
        <taxon>Bacteria</taxon>
        <taxon>Pseudomonadati</taxon>
        <taxon>Bacteroidota</taxon>
        <taxon>Flavobacteriia</taxon>
        <taxon>Flavobacteriales</taxon>
        <taxon>Weeksellaceae</taxon>
        <taxon>Profundicola</taxon>
    </lineage>
</organism>
<dbReference type="InterPro" id="IPR032819">
    <property type="entry name" value="TruB_C"/>
</dbReference>
<keyword evidence="9" id="KW-1185">Reference proteome</keyword>
<dbReference type="EC" id="5.4.99.25" evidence="5"/>
<dbReference type="Pfam" id="PF16198">
    <property type="entry name" value="TruB_C_2"/>
    <property type="match status" value="1"/>
</dbReference>
<evidence type="ECO:0000256" key="5">
    <source>
        <dbReference type="HAMAP-Rule" id="MF_01080"/>
    </source>
</evidence>
<proteinExistence type="inferred from homology"/>
<dbReference type="GO" id="GO:0003723">
    <property type="term" value="F:RNA binding"/>
    <property type="evidence" value="ECO:0007669"/>
    <property type="project" value="InterPro"/>
</dbReference>
<dbReference type="NCBIfam" id="TIGR00431">
    <property type="entry name" value="TruB"/>
    <property type="match status" value="1"/>
</dbReference>
<dbReference type="EMBL" id="JANCMU010000004">
    <property type="protein sequence ID" value="MDG4946459.1"/>
    <property type="molecule type" value="Genomic_DNA"/>
</dbReference>
<dbReference type="InterPro" id="IPR002501">
    <property type="entry name" value="PsdUridine_synth_N"/>
</dbReference>
<dbReference type="Gene3D" id="3.30.2350.10">
    <property type="entry name" value="Pseudouridine synthase"/>
    <property type="match status" value="1"/>
</dbReference>
<evidence type="ECO:0000313" key="9">
    <source>
        <dbReference type="Proteomes" id="UP001152599"/>
    </source>
</evidence>
<dbReference type="GO" id="GO:0160148">
    <property type="term" value="F:tRNA pseudouridine(55) synthase activity"/>
    <property type="evidence" value="ECO:0007669"/>
    <property type="project" value="UniProtKB-EC"/>
</dbReference>
<accession>A0A9X4MYQ0</accession>
<comment type="function">
    <text evidence="5">Responsible for synthesis of pseudouridine from uracil-55 in the psi GC loop of transfer RNAs.</text>
</comment>
<dbReference type="AlphaFoldDB" id="A0A9X4MYQ0"/>
<comment type="caution">
    <text evidence="8">The sequence shown here is derived from an EMBL/GenBank/DDBJ whole genome shotgun (WGS) entry which is preliminary data.</text>
</comment>
<evidence type="ECO:0000256" key="1">
    <source>
        <dbReference type="ARBA" id="ARBA00000385"/>
    </source>
</evidence>
<gene>
    <name evidence="5 8" type="primary">truB</name>
    <name evidence="8" type="ORF">NMK71_08535</name>
</gene>
<feature type="active site" description="Nucleophile" evidence="5">
    <location>
        <position position="52"/>
    </location>
</feature>
<dbReference type="RefSeq" id="WP_304420857.1">
    <property type="nucleotide sequence ID" value="NZ_JANCMU010000004.1"/>
</dbReference>
<dbReference type="PANTHER" id="PTHR13767">
    <property type="entry name" value="TRNA-PSEUDOURIDINE SYNTHASE"/>
    <property type="match status" value="1"/>
</dbReference>
<protein>
    <recommendedName>
        <fullName evidence="5">tRNA pseudouridine synthase B</fullName>
        <ecNumber evidence="5">5.4.99.25</ecNumber>
    </recommendedName>
    <alternativeName>
        <fullName evidence="5">tRNA pseudouridine(55) synthase</fullName>
        <shortName evidence="5">Psi55 synthase</shortName>
    </alternativeName>
    <alternativeName>
        <fullName evidence="5">tRNA pseudouridylate synthase</fullName>
    </alternativeName>
    <alternativeName>
        <fullName evidence="5">tRNA-uridine isomerase</fullName>
    </alternativeName>
</protein>
<dbReference type="HAMAP" id="MF_01080">
    <property type="entry name" value="TruB_bact"/>
    <property type="match status" value="1"/>
</dbReference>
<dbReference type="PANTHER" id="PTHR13767:SF2">
    <property type="entry name" value="PSEUDOURIDYLATE SYNTHASE TRUB1"/>
    <property type="match status" value="1"/>
</dbReference>
<reference evidence="8" key="1">
    <citation type="submission" date="2022-07" db="EMBL/GenBank/DDBJ databases">
        <title>Description and genome-wide analysis of Profundicola chukchiensis gen. nov., sp. nov., marine bacteria isolated from bottom sediments of the Chukchi Sea.</title>
        <authorList>
            <person name="Romanenko L."/>
            <person name="Otstavnykh N."/>
            <person name="Kurilenko V."/>
            <person name="Eremeev V."/>
            <person name="Velansky P."/>
            <person name="Mikhailov V."/>
            <person name="Isaeva M."/>
        </authorList>
    </citation>
    <scope>NUCLEOTIDE SEQUENCE</scope>
    <source>
        <strain evidence="8">KMM 9713</strain>
    </source>
</reference>
<evidence type="ECO:0000259" key="6">
    <source>
        <dbReference type="Pfam" id="PF01509"/>
    </source>
</evidence>
<evidence type="ECO:0000256" key="3">
    <source>
        <dbReference type="ARBA" id="ARBA00022694"/>
    </source>
</evidence>